<dbReference type="GeneID" id="59375693"/>
<comment type="pathway">
    <text evidence="3">Secondary metabolite biosynthesis; terpenoid biosynthesis.</text>
</comment>
<dbReference type="SUPFAM" id="SSF48264">
    <property type="entry name" value="Cytochrome P450"/>
    <property type="match status" value="1"/>
</dbReference>
<accession>A0A8H6ZV85</accession>
<dbReference type="InterPro" id="IPR036396">
    <property type="entry name" value="Cyt_P450_sf"/>
</dbReference>
<evidence type="ECO:0000256" key="5">
    <source>
        <dbReference type="ARBA" id="ARBA00022617"/>
    </source>
</evidence>
<keyword evidence="6" id="KW-0812">Transmembrane</keyword>
<gene>
    <name evidence="14" type="ORF">PC9H_005875</name>
</gene>
<protein>
    <recommendedName>
        <fullName evidence="16">Cytochrome P450</fullName>
    </recommendedName>
</protein>
<keyword evidence="5 13" id="KW-0349">Heme</keyword>
<evidence type="ECO:0000256" key="4">
    <source>
        <dbReference type="ARBA" id="ARBA00010617"/>
    </source>
</evidence>
<dbReference type="RefSeq" id="XP_036631453.1">
    <property type="nucleotide sequence ID" value="XM_036775434.1"/>
</dbReference>
<dbReference type="PRINTS" id="PR00385">
    <property type="entry name" value="P450"/>
</dbReference>
<dbReference type="PRINTS" id="PR00463">
    <property type="entry name" value="EP450I"/>
</dbReference>
<comment type="caution">
    <text evidence="14">The sequence shown here is derived from an EMBL/GenBank/DDBJ whole genome shotgun (WGS) entry which is preliminary data.</text>
</comment>
<keyword evidence="11" id="KW-0503">Monooxygenase</keyword>
<dbReference type="GO" id="GO:0004497">
    <property type="term" value="F:monooxygenase activity"/>
    <property type="evidence" value="ECO:0007669"/>
    <property type="project" value="UniProtKB-KW"/>
</dbReference>
<dbReference type="Proteomes" id="UP000623687">
    <property type="component" value="Unassembled WGS sequence"/>
</dbReference>
<dbReference type="GO" id="GO:0005506">
    <property type="term" value="F:iron ion binding"/>
    <property type="evidence" value="ECO:0007669"/>
    <property type="project" value="InterPro"/>
</dbReference>
<feature type="binding site" description="axial binding residue" evidence="13">
    <location>
        <position position="517"/>
    </location>
    <ligand>
        <name>heme</name>
        <dbReference type="ChEBI" id="CHEBI:30413"/>
    </ligand>
    <ligandPart>
        <name>Fe</name>
        <dbReference type="ChEBI" id="CHEBI:18248"/>
    </ligandPart>
</feature>
<comment type="cofactor">
    <cofactor evidence="1 13">
        <name>heme</name>
        <dbReference type="ChEBI" id="CHEBI:30413"/>
    </cofactor>
</comment>
<evidence type="ECO:0000313" key="15">
    <source>
        <dbReference type="Proteomes" id="UP000623687"/>
    </source>
</evidence>
<evidence type="ECO:0000256" key="6">
    <source>
        <dbReference type="ARBA" id="ARBA00022692"/>
    </source>
</evidence>
<evidence type="ECO:0000313" key="14">
    <source>
        <dbReference type="EMBL" id="KAF7430175.1"/>
    </source>
</evidence>
<organism evidence="14 15">
    <name type="scientific">Pleurotus ostreatus</name>
    <name type="common">Oyster mushroom</name>
    <name type="synonym">White-rot fungus</name>
    <dbReference type="NCBI Taxonomy" id="5322"/>
    <lineage>
        <taxon>Eukaryota</taxon>
        <taxon>Fungi</taxon>
        <taxon>Dikarya</taxon>
        <taxon>Basidiomycota</taxon>
        <taxon>Agaricomycotina</taxon>
        <taxon>Agaricomycetes</taxon>
        <taxon>Agaricomycetidae</taxon>
        <taxon>Agaricales</taxon>
        <taxon>Pleurotineae</taxon>
        <taxon>Pleurotaceae</taxon>
        <taxon>Pleurotus</taxon>
    </lineage>
</organism>
<dbReference type="OrthoDB" id="1470350at2759"/>
<dbReference type="GO" id="GO:0020037">
    <property type="term" value="F:heme binding"/>
    <property type="evidence" value="ECO:0007669"/>
    <property type="project" value="InterPro"/>
</dbReference>
<proteinExistence type="inferred from homology"/>
<dbReference type="GO" id="GO:0016020">
    <property type="term" value="C:membrane"/>
    <property type="evidence" value="ECO:0007669"/>
    <property type="project" value="UniProtKB-SubCell"/>
</dbReference>
<evidence type="ECO:0000256" key="7">
    <source>
        <dbReference type="ARBA" id="ARBA00022723"/>
    </source>
</evidence>
<evidence type="ECO:0000256" key="12">
    <source>
        <dbReference type="ARBA" id="ARBA00023136"/>
    </source>
</evidence>
<dbReference type="Pfam" id="PF00067">
    <property type="entry name" value="p450"/>
    <property type="match status" value="1"/>
</dbReference>
<evidence type="ECO:0000256" key="2">
    <source>
        <dbReference type="ARBA" id="ARBA00004370"/>
    </source>
</evidence>
<keyword evidence="15" id="KW-1185">Reference proteome</keyword>
<keyword evidence="8" id="KW-1133">Transmembrane helix</keyword>
<dbReference type="PANTHER" id="PTHR24305:SF166">
    <property type="entry name" value="CYTOCHROME P450 12A4, MITOCHONDRIAL-RELATED"/>
    <property type="match status" value="1"/>
</dbReference>
<evidence type="ECO:0000256" key="9">
    <source>
        <dbReference type="ARBA" id="ARBA00023002"/>
    </source>
</evidence>
<keyword evidence="12" id="KW-0472">Membrane</keyword>
<reference evidence="14" key="1">
    <citation type="submission" date="2019-07" db="EMBL/GenBank/DDBJ databases">
        <authorList>
            <person name="Palmer J.M."/>
        </authorList>
    </citation>
    <scope>NUCLEOTIDE SEQUENCE</scope>
    <source>
        <strain evidence="14">PC9</strain>
    </source>
</reference>
<keyword evidence="7 13" id="KW-0479">Metal-binding</keyword>
<evidence type="ECO:0008006" key="16">
    <source>
        <dbReference type="Google" id="ProtNLM"/>
    </source>
</evidence>
<dbReference type="InterPro" id="IPR001128">
    <property type="entry name" value="Cyt_P450"/>
</dbReference>
<evidence type="ECO:0000256" key="10">
    <source>
        <dbReference type="ARBA" id="ARBA00023004"/>
    </source>
</evidence>
<keyword evidence="10 13" id="KW-0408">Iron</keyword>
<dbReference type="GO" id="GO:0016705">
    <property type="term" value="F:oxidoreductase activity, acting on paired donors, with incorporation or reduction of molecular oxygen"/>
    <property type="evidence" value="ECO:0007669"/>
    <property type="project" value="InterPro"/>
</dbReference>
<dbReference type="VEuPathDB" id="FungiDB:PC9H_005875"/>
<evidence type="ECO:0000256" key="13">
    <source>
        <dbReference type="PIRSR" id="PIRSR602401-1"/>
    </source>
</evidence>
<dbReference type="PANTHER" id="PTHR24305">
    <property type="entry name" value="CYTOCHROME P450"/>
    <property type="match status" value="1"/>
</dbReference>
<name>A0A8H6ZV85_PLEOS</name>
<keyword evidence="9" id="KW-0560">Oxidoreductase</keyword>
<evidence type="ECO:0000256" key="1">
    <source>
        <dbReference type="ARBA" id="ARBA00001971"/>
    </source>
</evidence>
<comment type="subcellular location">
    <subcellularLocation>
        <location evidence="2">Membrane</location>
    </subcellularLocation>
</comment>
<dbReference type="Gene3D" id="1.10.630.10">
    <property type="entry name" value="Cytochrome P450"/>
    <property type="match status" value="1"/>
</dbReference>
<evidence type="ECO:0000256" key="11">
    <source>
        <dbReference type="ARBA" id="ARBA00023033"/>
    </source>
</evidence>
<comment type="similarity">
    <text evidence="4">Belongs to the cytochrome P450 family.</text>
</comment>
<dbReference type="AlphaFoldDB" id="A0A8H6ZV85"/>
<dbReference type="InterPro" id="IPR002401">
    <property type="entry name" value="Cyt_P450_E_grp-I"/>
</dbReference>
<dbReference type="EMBL" id="JACETU010000004">
    <property type="protein sequence ID" value="KAF7430175.1"/>
    <property type="molecule type" value="Genomic_DNA"/>
</dbReference>
<evidence type="ECO:0000256" key="3">
    <source>
        <dbReference type="ARBA" id="ARBA00004721"/>
    </source>
</evidence>
<evidence type="ECO:0000256" key="8">
    <source>
        <dbReference type="ARBA" id="ARBA00022989"/>
    </source>
</evidence>
<sequence length="768" mass="84098">MSSLPLTDPSLRLPLVLSPQNAVKVVTTFTICWIVKTAIEKAIAVRRTLKSVGDCPGGAITWLHPFRSGAPVLAPFFPLAGRIGDYYAKYTAYAKYGSTVVSSALFSNARPTFWVSDAVALKTISNNRNTFRRDLEGYNVVSVYGPNMVATEGTDWKRHRAVAKPAFNDANNILVWHHSTRVVYDWFSQLDAHNPGNKEFEVDLLKDATEVALLILSSAAFGRHNSWTDDTALENSKAHHIPFRPAVKSAVENLVPKILTPDWMFTLFNLIPVPKVSPVLKETRESFVALRLHMLDLISNARDWVSGGNAASLDAALLQNLVQANMAQEDDAAVRRKLTDDEMLSDIFMFLLAGHETSAHSLCFTLILLALYPEAQQKVCEEVNRLWPGEAPNADTVNASEYKDYMAKLTYTTAVFQESLRLFPPVPRVASPVSVDTQITGRTFTQNAQGKVSGVQEFTATLPAGSLAVIDIIGLHYNPIHWGDDADEFNPERFIDTDTHRWPRDAYLAFSAGPRSCMGERFAMTESVCFLANVIKREEERMLFKVTTFLAVLAAATLALPISVLRRDDCNPTPSPPVVVTVATFTASTAFIEDPPATITGLSTEGARAYHGVQVEDGQTGYVVILYDDVSQVPIAASDLETLLQSSASPSSAITVRTVHPNGNITDVLFAPLTEITTMDLLPGKTLEELAPVVDELRIMLDGVTGQFGAGHWGEVVEVEGQLKDFVGWESVDEHVRLVSTPEFGAVGGQIVQLASVSSAHVHFTQLV</sequence>
<dbReference type="InterPro" id="IPR017972">
    <property type="entry name" value="Cyt_P450_CS"/>
</dbReference>
<dbReference type="PROSITE" id="PS00086">
    <property type="entry name" value="CYTOCHROME_P450"/>
    <property type="match status" value="1"/>
</dbReference>
<dbReference type="InterPro" id="IPR050121">
    <property type="entry name" value="Cytochrome_P450_monoxygenase"/>
</dbReference>